<dbReference type="GO" id="GO:0016705">
    <property type="term" value="F:oxidoreductase activity, acting on paired donors, with incorporation or reduction of molecular oxygen"/>
    <property type="evidence" value="ECO:0007669"/>
    <property type="project" value="InterPro"/>
</dbReference>
<dbReference type="GO" id="GO:0004497">
    <property type="term" value="F:monooxygenase activity"/>
    <property type="evidence" value="ECO:0007669"/>
    <property type="project" value="UniProtKB-KW"/>
</dbReference>
<keyword evidence="10" id="KW-0472">Membrane</keyword>
<dbReference type="PRINTS" id="PR00463">
    <property type="entry name" value="EP450I"/>
</dbReference>
<dbReference type="Pfam" id="PF00067">
    <property type="entry name" value="p450"/>
    <property type="match status" value="1"/>
</dbReference>
<dbReference type="FunFam" id="1.10.630.10:FF:000022">
    <property type="entry name" value="Taxadiene 5-alpha hydroxylase"/>
    <property type="match status" value="1"/>
</dbReference>
<dbReference type="PROSITE" id="PS00086">
    <property type="entry name" value="CYTOCHROME_P450"/>
    <property type="match status" value="1"/>
</dbReference>
<dbReference type="InterPro" id="IPR002401">
    <property type="entry name" value="Cyt_P450_E_grp-I"/>
</dbReference>
<dbReference type="InterPro" id="IPR017972">
    <property type="entry name" value="Cyt_P450_CS"/>
</dbReference>
<evidence type="ECO:0000256" key="4">
    <source>
        <dbReference type="ARBA" id="ARBA00022723"/>
    </source>
</evidence>
<name>A0A3S3MJL0_9MAGN</name>
<evidence type="ECO:0000256" key="6">
    <source>
        <dbReference type="ARBA" id="ARBA00023004"/>
    </source>
</evidence>
<dbReference type="AlphaFoldDB" id="A0A3S3MJL0"/>
<dbReference type="GO" id="GO:0016125">
    <property type="term" value="P:sterol metabolic process"/>
    <property type="evidence" value="ECO:0007669"/>
    <property type="project" value="TreeGrafter"/>
</dbReference>
<gene>
    <name evidence="11" type="ORF">CKAN_00329800</name>
</gene>
<dbReference type="EMBL" id="QPKB01000001">
    <property type="protein sequence ID" value="RWR74939.1"/>
    <property type="molecule type" value="Genomic_DNA"/>
</dbReference>
<feature type="transmembrane region" description="Helical" evidence="10">
    <location>
        <begin position="20"/>
        <end position="42"/>
    </location>
</feature>
<comment type="cofactor">
    <cofactor evidence="1 8">
        <name>heme</name>
        <dbReference type="ChEBI" id="CHEBI:30413"/>
    </cofactor>
</comment>
<dbReference type="STRING" id="337451.A0A3S3MJL0"/>
<dbReference type="PANTHER" id="PTHR24286:SF384">
    <property type="entry name" value="P450, PUTATIVE (EUROFUNG)-RELATED"/>
    <property type="match status" value="1"/>
</dbReference>
<keyword evidence="12" id="KW-1185">Reference proteome</keyword>
<proteinExistence type="inferred from homology"/>
<comment type="caution">
    <text evidence="11">The sequence shown here is derived from an EMBL/GenBank/DDBJ whole genome shotgun (WGS) entry which is preliminary data.</text>
</comment>
<evidence type="ECO:0000313" key="12">
    <source>
        <dbReference type="Proteomes" id="UP000283530"/>
    </source>
</evidence>
<evidence type="ECO:0000256" key="2">
    <source>
        <dbReference type="ARBA" id="ARBA00010617"/>
    </source>
</evidence>
<keyword evidence="10" id="KW-1133">Transmembrane helix</keyword>
<dbReference type="PRINTS" id="PR00385">
    <property type="entry name" value="P450"/>
</dbReference>
<dbReference type="InterPro" id="IPR001128">
    <property type="entry name" value="Cyt_P450"/>
</dbReference>
<dbReference type="CDD" id="cd11043">
    <property type="entry name" value="CYP90-like"/>
    <property type="match status" value="1"/>
</dbReference>
<evidence type="ECO:0000256" key="5">
    <source>
        <dbReference type="ARBA" id="ARBA00023002"/>
    </source>
</evidence>
<keyword evidence="6 8" id="KW-0408">Iron</keyword>
<keyword evidence="7 9" id="KW-0503">Monooxygenase</keyword>
<evidence type="ECO:0000256" key="8">
    <source>
        <dbReference type="PIRSR" id="PIRSR602401-1"/>
    </source>
</evidence>
<keyword evidence="3 8" id="KW-0349">Heme</keyword>
<dbReference type="GO" id="GO:0005506">
    <property type="term" value="F:iron ion binding"/>
    <property type="evidence" value="ECO:0007669"/>
    <property type="project" value="InterPro"/>
</dbReference>
<sequence length="497" mass="56667">MDSLLNIILQGSSNFLSFQLYELLLLSLLLALLLSVSLTTVYRRSFFRLAGSTQLTLPPGTYGWPLIGETMRLKKSSKKPEEFVQQRMERYNKSIFKTSLLGERMAVFCGPAGNKVLFSGENRLVVSWWPRSVQSIFPLSIITSHSSRKLLASFLRLEYLRRHVGTMDTVAWSHMEAQWAGRRQLKAAHHVKSYTFALACRLFASIDDPDHVLRLQGELEVLVGGVLQIPVKLPGTRYYKAMGAAEAIRRELRPVIRRRKMDLTEKMVSPAQDLLSYLLVTGDEDGRLMTEEEIIDNILLLLFAGHDTTSCVITLVMKNLAEKPHIYNEVLREQREIAISKKDGELLNWDDIQKMKYSWNVVNETLRLAPPVSGAFREAISDLTFAGFSIPKGWKLFWSSYTTHTNPDYFPMPEKFDPSRFEGDGLTPYTFVPFGGGPRMCPGKEFARLEILVFLHNVVKRFKWEAVFPGEKVEIEDGMPHPVQGLPILLQVQPNHF</sequence>
<dbReference type="GO" id="GO:0020037">
    <property type="term" value="F:heme binding"/>
    <property type="evidence" value="ECO:0007669"/>
    <property type="project" value="InterPro"/>
</dbReference>
<organism evidence="11 12">
    <name type="scientific">Cinnamomum micranthum f. kanehirae</name>
    <dbReference type="NCBI Taxonomy" id="337451"/>
    <lineage>
        <taxon>Eukaryota</taxon>
        <taxon>Viridiplantae</taxon>
        <taxon>Streptophyta</taxon>
        <taxon>Embryophyta</taxon>
        <taxon>Tracheophyta</taxon>
        <taxon>Spermatophyta</taxon>
        <taxon>Magnoliopsida</taxon>
        <taxon>Magnoliidae</taxon>
        <taxon>Laurales</taxon>
        <taxon>Lauraceae</taxon>
        <taxon>Cinnamomum</taxon>
    </lineage>
</organism>
<feature type="binding site" description="axial binding residue" evidence="8">
    <location>
        <position position="441"/>
    </location>
    <ligand>
        <name>heme</name>
        <dbReference type="ChEBI" id="CHEBI:30413"/>
    </ligand>
    <ligandPart>
        <name>Fe</name>
        <dbReference type="ChEBI" id="CHEBI:18248"/>
    </ligandPart>
</feature>
<comment type="similarity">
    <text evidence="2 9">Belongs to the cytochrome P450 family.</text>
</comment>
<dbReference type="PANTHER" id="PTHR24286">
    <property type="entry name" value="CYTOCHROME P450 26"/>
    <property type="match status" value="1"/>
</dbReference>
<dbReference type="OrthoDB" id="1372046at2759"/>
<evidence type="ECO:0000256" key="10">
    <source>
        <dbReference type="SAM" id="Phobius"/>
    </source>
</evidence>
<evidence type="ECO:0000256" key="1">
    <source>
        <dbReference type="ARBA" id="ARBA00001971"/>
    </source>
</evidence>
<keyword evidence="5 9" id="KW-0560">Oxidoreductase</keyword>
<dbReference type="Proteomes" id="UP000283530">
    <property type="component" value="Unassembled WGS sequence"/>
</dbReference>
<keyword evidence="10" id="KW-0812">Transmembrane</keyword>
<dbReference type="SUPFAM" id="SSF48264">
    <property type="entry name" value="Cytochrome P450"/>
    <property type="match status" value="1"/>
</dbReference>
<protein>
    <submittedName>
        <fullName evidence="11">Beta-amyrin 28-oxidase-like protein</fullName>
    </submittedName>
</protein>
<reference evidence="11 12" key="1">
    <citation type="journal article" date="2019" name="Nat. Plants">
        <title>Stout camphor tree genome fills gaps in understanding of flowering plant genome evolution.</title>
        <authorList>
            <person name="Chaw S.M."/>
            <person name="Liu Y.C."/>
            <person name="Wu Y.W."/>
            <person name="Wang H.Y."/>
            <person name="Lin C.I."/>
            <person name="Wu C.S."/>
            <person name="Ke H.M."/>
            <person name="Chang L.Y."/>
            <person name="Hsu C.Y."/>
            <person name="Yang H.T."/>
            <person name="Sudianto E."/>
            <person name="Hsu M.H."/>
            <person name="Wu K.P."/>
            <person name="Wang L.N."/>
            <person name="Leebens-Mack J.H."/>
            <person name="Tsai I.J."/>
        </authorList>
    </citation>
    <scope>NUCLEOTIDE SEQUENCE [LARGE SCALE GENOMIC DNA]</scope>
    <source>
        <strain evidence="12">cv. Chaw 1501</strain>
        <tissue evidence="11">Young leaves</tissue>
    </source>
</reference>
<accession>A0A3S3MJL0</accession>
<evidence type="ECO:0000256" key="3">
    <source>
        <dbReference type="ARBA" id="ARBA00022617"/>
    </source>
</evidence>
<dbReference type="InterPro" id="IPR036396">
    <property type="entry name" value="Cyt_P450_sf"/>
</dbReference>
<evidence type="ECO:0000256" key="7">
    <source>
        <dbReference type="ARBA" id="ARBA00023033"/>
    </source>
</evidence>
<evidence type="ECO:0000313" key="11">
    <source>
        <dbReference type="EMBL" id="RWR74939.1"/>
    </source>
</evidence>
<dbReference type="Gene3D" id="1.10.630.10">
    <property type="entry name" value="Cytochrome P450"/>
    <property type="match status" value="1"/>
</dbReference>
<keyword evidence="4 8" id="KW-0479">Metal-binding</keyword>
<evidence type="ECO:0000256" key="9">
    <source>
        <dbReference type="RuleBase" id="RU000461"/>
    </source>
</evidence>